<evidence type="ECO:0000313" key="10">
    <source>
        <dbReference type="Proteomes" id="UP000250003"/>
    </source>
</evidence>
<keyword evidence="3 7" id="KW-0812">Transmembrane</keyword>
<dbReference type="InterPro" id="IPR003841">
    <property type="entry name" value="Na/Pi_transpt"/>
</dbReference>
<feature type="transmembrane region" description="Helical" evidence="7">
    <location>
        <begin position="135"/>
        <end position="154"/>
    </location>
</feature>
<dbReference type="NCBIfam" id="TIGR00704">
    <property type="entry name" value="NaPi_cotrn_rel"/>
    <property type="match status" value="1"/>
</dbReference>
<feature type="domain" description="PhoU" evidence="8">
    <location>
        <begin position="347"/>
        <end position="433"/>
    </location>
</feature>
<keyword evidence="6" id="KW-0175">Coiled coil</keyword>
<evidence type="ECO:0000313" key="9">
    <source>
        <dbReference type="EMBL" id="AWY97710.1"/>
    </source>
</evidence>
<dbReference type="Gene3D" id="1.20.58.220">
    <property type="entry name" value="Phosphate transport system protein phou homolog 2, domain 2"/>
    <property type="match status" value="1"/>
</dbReference>
<dbReference type="SUPFAM" id="SSF109755">
    <property type="entry name" value="PhoU-like"/>
    <property type="match status" value="1"/>
</dbReference>
<reference evidence="10" key="1">
    <citation type="submission" date="2018-06" db="EMBL/GenBank/DDBJ databases">
        <title>Description of Blautia argi sp. nov., a new anaerobic isolated from dog feces.</title>
        <authorList>
            <person name="Chang Y.-H."/>
            <person name="Paek J."/>
            <person name="Shin Y."/>
        </authorList>
    </citation>
    <scope>NUCLEOTIDE SEQUENCE [LARGE SCALE GENOMIC DNA]</scope>
    <source>
        <strain evidence="10">KCTC 15426</strain>
    </source>
</reference>
<feature type="domain" description="PhoU" evidence="8">
    <location>
        <begin position="454"/>
        <end position="534"/>
    </location>
</feature>
<keyword evidence="2" id="KW-1003">Cell membrane</keyword>
<sequence>MNIENVLSLIGGLGLFLYGMTVMGDSIEKAAGAKMRSFLAFFTKNRFVGMLFGMLFCAIVQSSSATTVMVVSFVNAGLMNLVQATGIIMGANIGTTITSQLVAFNLSEAAPIFLMLGVLVTMFCKNTKVKQTGEAILGFGVLFMGLSLMSGSMAGMKESPVIVNLLAGLDNPFLGIFVGFVVTAIIQSSSVTVSIVLLMAQQGLLPLWICFYIILGCNIGSCTTALLASISGNKDAKRAAMIHFLFNIIGTIIIAVILLLGERWIEAGILTISNHDIGRSVANAHTFFKVFQVLVLFPFAQWIVKLTYLLVPDRKNEKQEEGFHLEYIGPSSVFSPSTAVVEVTKELERMGNMAAENLSCAMDALLSPEEKKLQSVYETEKNINYMNHAITDYLVSISQSTLPIDDIKSIGGLFHVVNDIERIGDHAENVADAARTREERNIPFSPQAQEEMKGMLEQVLQITSYAMDMFSNNNREHLQEILELENSIDQMERDLQKAHVKRLTRKECTPDAGMLFSDLISGLERVADHATNIAFSILDEEPEEKNV</sequence>
<dbReference type="KEGG" id="blau:DQQ01_05615"/>
<comment type="subcellular location">
    <subcellularLocation>
        <location evidence="1">Cell membrane</location>
        <topology evidence="1">Multi-pass membrane protein</topology>
    </subcellularLocation>
</comment>
<dbReference type="InterPro" id="IPR038078">
    <property type="entry name" value="PhoU-like_sf"/>
</dbReference>
<protein>
    <submittedName>
        <fullName evidence="9">Na/Pi cotransporter family protein</fullName>
    </submittedName>
</protein>
<evidence type="ECO:0000256" key="5">
    <source>
        <dbReference type="ARBA" id="ARBA00023136"/>
    </source>
</evidence>
<evidence type="ECO:0000256" key="4">
    <source>
        <dbReference type="ARBA" id="ARBA00022989"/>
    </source>
</evidence>
<feature type="transmembrane region" description="Helical" evidence="7">
    <location>
        <begin position="102"/>
        <end position="123"/>
    </location>
</feature>
<dbReference type="PANTHER" id="PTHR10010">
    <property type="entry name" value="SOLUTE CARRIER FAMILY 34 SODIUM PHOSPHATE , MEMBER 2-RELATED"/>
    <property type="match status" value="1"/>
</dbReference>
<feature type="transmembrane region" description="Helical" evidence="7">
    <location>
        <begin position="240"/>
        <end position="260"/>
    </location>
</feature>
<evidence type="ECO:0000256" key="1">
    <source>
        <dbReference type="ARBA" id="ARBA00004651"/>
    </source>
</evidence>
<dbReference type="AlphaFoldDB" id="A0A2Z4U9N0"/>
<dbReference type="NCBIfam" id="NF037997">
    <property type="entry name" value="Na_Pi_symport"/>
    <property type="match status" value="1"/>
</dbReference>
<dbReference type="GO" id="GO:0005436">
    <property type="term" value="F:sodium:phosphate symporter activity"/>
    <property type="evidence" value="ECO:0007669"/>
    <property type="project" value="InterPro"/>
</dbReference>
<feature type="coiled-coil region" evidence="6">
    <location>
        <begin position="467"/>
        <end position="501"/>
    </location>
</feature>
<feature type="transmembrane region" description="Helical" evidence="7">
    <location>
        <begin position="205"/>
        <end position="228"/>
    </location>
</feature>
<evidence type="ECO:0000256" key="7">
    <source>
        <dbReference type="SAM" id="Phobius"/>
    </source>
</evidence>
<keyword evidence="5 7" id="KW-0472">Membrane</keyword>
<feature type="transmembrane region" description="Helical" evidence="7">
    <location>
        <begin position="281"/>
        <end position="304"/>
    </location>
</feature>
<organism evidence="9 10">
    <name type="scientific">Blautia argi</name>
    <dbReference type="NCBI Taxonomy" id="1912897"/>
    <lineage>
        <taxon>Bacteria</taxon>
        <taxon>Bacillati</taxon>
        <taxon>Bacillota</taxon>
        <taxon>Clostridia</taxon>
        <taxon>Lachnospirales</taxon>
        <taxon>Lachnospiraceae</taxon>
        <taxon>Blautia</taxon>
    </lineage>
</organism>
<dbReference type="Pfam" id="PF02690">
    <property type="entry name" value="Na_Pi_cotrans"/>
    <property type="match status" value="2"/>
</dbReference>
<evidence type="ECO:0000256" key="2">
    <source>
        <dbReference type="ARBA" id="ARBA00022475"/>
    </source>
</evidence>
<dbReference type="InterPro" id="IPR004633">
    <property type="entry name" value="NaPi_cotrn-rel/YqeW-like"/>
</dbReference>
<feature type="transmembrane region" description="Helical" evidence="7">
    <location>
        <begin position="6"/>
        <end position="27"/>
    </location>
</feature>
<feature type="transmembrane region" description="Helical" evidence="7">
    <location>
        <begin position="174"/>
        <end position="198"/>
    </location>
</feature>
<gene>
    <name evidence="9" type="ORF">DQQ01_05615</name>
</gene>
<dbReference type="EMBL" id="CP030280">
    <property type="protein sequence ID" value="AWY97710.1"/>
    <property type="molecule type" value="Genomic_DNA"/>
</dbReference>
<dbReference type="OrthoDB" id="9763003at2"/>
<dbReference type="Pfam" id="PF01895">
    <property type="entry name" value="PhoU"/>
    <property type="match status" value="2"/>
</dbReference>
<evidence type="ECO:0000259" key="8">
    <source>
        <dbReference type="Pfam" id="PF01895"/>
    </source>
</evidence>
<dbReference type="PANTHER" id="PTHR10010:SF46">
    <property type="entry name" value="SODIUM-DEPENDENT PHOSPHATE TRANSPORT PROTEIN 2B"/>
    <property type="match status" value="1"/>
</dbReference>
<proteinExistence type="predicted"/>
<dbReference type="GO" id="GO:0044341">
    <property type="term" value="P:sodium-dependent phosphate transport"/>
    <property type="evidence" value="ECO:0007669"/>
    <property type="project" value="InterPro"/>
</dbReference>
<evidence type="ECO:0000256" key="6">
    <source>
        <dbReference type="SAM" id="Coils"/>
    </source>
</evidence>
<evidence type="ECO:0000256" key="3">
    <source>
        <dbReference type="ARBA" id="ARBA00022692"/>
    </source>
</evidence>
<keyword evidence="4 7" id="KW-1133">Transmembrane helix</keyword>
<keyword evidence="10" id="KW-1185">Reference proteome</keyword>
<dbReference type="Proteomes" id="UP000250003">
    <property type="component" value="Chromosome"/>
</dbReference>
<accession>A0A2Z4U9N0</accession>
<feature type="transmembrane region" description="Helical" evidence="7">
    <location>
        <begin position="47"/>
        <end position="74"/>
    </location>
</feature>
<dbReference type="RefSeq" id="WP_111919107.1">
    <property type="nucleotide sequence ID" value="NZ_CAUWHR010000001.1"/>
</dbReference>
<dbReference type="GO" id="GO:0005886">
    <property type="term" value="C:plasma membrane"/>
    <property type="evidence" value="ECO:0007669"/>
    <property type="project" value="UniProtKB-SubCell"/>
</dbReference>
<dbReference type="InterPro" id="IPR026022">
    <property type="entry name" value="PhoU_dom"/>
</dbReference>
<name>A0A2Z4U9N0_9FIRM</name>